<dbReference type="Proteomes" id="UP000000768">
    <property type="component" value="Chromosome 3"/>
</dbReference>
<evidence type="ECO:0000313" key="3">
    <source>
        <dbReference type="EMBL" id="EES04264.1"/>
    </source>
</evidence>
<dbReference type="Gramene" id="EES04264">
    <property type="protein sequence ID" value="EES04264"/>
    <property type="gene ID" value="SORBI_3003G435900"/>
</dbReference>
<dbReference type="Pfam" id="PF00931">
    <property type="entry name" value="NB-ARC"/>
    <property type="match status" value="1"/>
</dbReference>
<dbReference type="GO" id="GO:0043531">
    <property type="term" value="F:ADP binding"/>
    <property type="evidence" value="ECO:0007669"/>
    <property type="project" value="InterPro"/>
</dbReference>
<protein>
    <recommendedName>
        <fullName evidence="2">NB-ARC domain-containing protein</fullName>
    </recommendedName>
</protein>
<dbReference type="InterPro" id="IPR044974">
    <property type="entry name" value="Disease_R_plants"/>
</dbReference>
<dbReference type="SUPFAM" id="SSF52540">
    <property type="entry name" value="P-loop containing nucleoside triphosphate hydrolases"/>
    <property type="match status" value="1"/>
</dbReference>
<dbReference type="InParanoid" id="C5XIN0"/>
<dbReference type="OMA" id="IEHADEW"/>
<keyword evidence="4" id="KW-1185">Reference proteome</keyword>
<accession>C5XIN0</accession>
<dbReference type="OrthoDB" id="1356450at2759"/>
<dbReference type="Gene3D" id="3.40.50.300">
    <property type="entry name" value="P-loop containing nucleotide triphosphate hydrolases"/>
    <property type="match status" value="1"/>
</dbReference>
<dbReference type="KEGG" id="sbi:8074103"/>
<evidence type="ECO:0000256" key="1">
    <source>
        <dbReference type="SAM" id="MobiDB-lite"/>
    </source>
</evidence>
<dbReference type="PANTHER" id="PTHR23155">
    <property type="entry name" value="DISEASE RESISTANCE PROTEIN RP"/>
    <property type="match status" value="1"/>
</dbReference>
<dbReference type="InterPro" id="IPR027417">
    <property type="entry name" value="P-loop_NTPase"/>
</dbReference>
<dbReference type="PRINTS" id="PR00364">
    <property type="entry name" value="DISEASERSIST"/>
</dbReference>
<feature type="compositionally biased region" description="Basic residues" evidence="1">
    <location>
        <begin position="71"/>
        <end position="86"/>
    </location>
</feature>
<dbReference type="EMBL" id="CM000762">
    <property type="protein sequence ID" value="EES04264.1"/>
    <property type="molecule type" value="Genomic_DNA"/>
</dbReference>
<dbReference type="GO" id="GO:0006952">
    <property type="term" value="P:defense response"/>
    <property type="evidence" value="ECO:0007669"/>
    <property type="project" value="InterPro"/>
</dbReference>
<feature type="region of interest" description="Disordered" evidence="1">
    <location>
        <begin position="64"/>
        <end position="90"/>
    </location>
</feature>
<dbReference type="AlphaFoldDB" id="C5XIN0"/>
<dbReference type="InterPro" id="IPR042197">
    <property type="entry name" value="Apaf_helical"/>
</dbReference>
<evidence type="ECO:0000259" key="2">
    <source>
        <dbReference type="Pfam" id="PF00931"/>
    </source>
</evidence>
<organism evidence="3 4">
    <name type="scientific">Sorghum bicolor</name>
    <name type="common">Sorghum</name>
    <name type="synonym">Sorghum vulgare</name>
    <dbReference type="NCBI Taxonomy" id="4558"/>
    <lineage>
        <taxon>Eukaryota</taxon>
        <taxon>Viridiplantae</taxon>
        <taxon>Streptophyta</taxon>
        <taxon>Embryophyta</taxon>
        <taxon>Tracheophyta</taxon>
        <taxon>Spermatophyta</taxon>
        <taxon>Magnoliopsida</taxon>
        <taxon>Liliopsida</taxon>
        <taxon>Poales</taxon>
        <taxon>Poaceae</taxon>
        <taxon>PACMAD clade</taxon>
        <taxon>Panicoideae</taxon>
        <taxon>Andropogonodae</taxon>
        <taxon>Andropogoneae</taxon>
        <taxon>Sorghinae</taxon>
        <taxon>Sorghum</taxon>
    </lineage>
</organism>
<sequence>MDVMFSSVQHFCALYLVQCSLGLLAPESVGTCGSELPIWTQLVLHLLLGLFLLPLARAALTHRAPPPLAPPRRHAVLQRRPPRPTRSRPDLFGMERYEARLIDFLERERDDDDSSSSSSSTVSTSMLAITGARGVGKSTLLRLARTYYYQQRFFGYILYADAGQDGFTADALRGELARGVGWFRPPAAASTDHIATFLRSQSFLLLLDDVQAGGLGFDLADAGLPTTTTPLGPRQKVVFATRHESVCAAMGCADDEGNVIRMGCLGDDDAWNLFQYCVGGNIIDSNPMIKAIAKEMVGKCGGYPGALVRVGLSMSIHNQLESWIYADEVLSKNPPPGPGAIHQDNDDQGYPCLQSFMEEFGC</sequence>
<name>C5XIN0_SORBI</name>
<feature type="domain" description="NB-ARC" evidence="2">
    <location>
        <begin position="124"/>
        <end position="279"/>
    </location>
</feature>
<dbReference type="STRING" id="4558.C5XIN0"/>
<gene>
    <name evidence="3" type="ORF">SORBI_3003G435900</name>
</gene>
<dbReference type="PANTHER" id="PTHR23155:SF1224">
    <property type="entry name" value="OS09G0272900 PROTEIN"/>
    <property type="match status" value="1"/>
</dbReference>
<dbReference type="HOGENOM" id="CLU_765942_0_0_1"/>
<dbReference type="InterPro" id="IPR002182">
    <property type="entry name" value="NB-ARC"/>
</dbReference>
<reference evidence="4" key="2">
    <citation type="journal article" date="2018" name="Plant J.">
        <title>The Sorghum bicolor reference genome: improved assembly, gene annotations, a transcriptome atlas, and signatures of genome organization.</title>
        <authorList>
            <person name="McCormick R.F."/>
            <person name="Truong S.K."/>
            <person name="Sreedasyam A."/>
            <person name="Jenkins J."/>
            <person name="Shu S."/>
            <person name="Sims D."/>
            <person name="Kennedy M."/>
            <person name="Amirebrahimi M."/>
            <person name="Weers B.D."/>
            <person name="McKinley B."/>
            <person name="Mattison A."/>
            <person name="Morishige D.T."/>
            <person name="Grimwood J."/>
            <person name="Schmutz J."/>
            <person name="Mullet J.E."/>
        </authorList>
    </citation>
    <scope>NUCLEOTIDE SEQUENCE [LARGE SCALE GENOMIC DNA]</scope>
    <source>
        <strain evidence="4">cv. BTx623</strain>
    </source>
</reference>
<dbReference type="eggNOG" id="KOG4658">
    <property type="taxonomic scope" value="Eukaryota"/>
</dbReference>
<reference evidence="3 4" key="1">
    <citation type="journal article" date="2009" name="Nature">
        <title>The Sorghum bicolor genome and the diversification of grasses.</title>
        <authorList>
            <person name="Paterson A.H."/>
            <person name="Bowers J.E."/>
            <person name="Bruggmann R."/>
            <person name="Dubchak I."/>
            <person name="Grimwood J."/>
            <person name="Gundlach H."/>
            <person name="Haberer G."/>
            <person name="Hellsten U."/>
            <person name="Mitros T."/>
            <person name="Poliakov A."/>
            <person name="Schmutz J."/>
            <person name="Spannagl M."/>
            <person name="Tang H."/>
            <person name="Wang X."/>
            <person name="Wicker T."/>
            <person name="Bharti A.K."/>
            <person name="Chapman J."/>
            <person name="Feltus F.A."/>
            <person name="Gowik U."/>
            <person name="Grigoriev I.V."/>
            <person name="Lyons E."/>
            <person name="Maher C.A."/>
            <person name="Martis M."/>
            <person name="Narechania A."/>
            <person name="Otillar R.P."/>
            <person name="Penning B.W."/>
            <person name="Salamov A.A."/>
            <person name="Wang Y."/>
            <person name="Zhang L."/>
            <person name="Carpita N.C."/>
            <person name="Freeling M."/>
            <person name="Gingle A.R."/>
            <person name="Hash C.T."/>
            <person name="Keller B."/>
            <person name="Klein P."/>
            <person name="Kresovich S."/>
            <person name="McCann M.C."/>
            <person name="Ming R."/>
            <person name="Peterson D.G."/>
            <person name="Mehboob-ur-Rahman"/>
            <person name="Ware D."/>
            <person name="Westhoff P."/>
            <person name="Mayer K.F."/>
            <person name="Messing J."/>
            <person name="Rokhsar D.S."/>
        </authorList>
    </citation>
    <scope>NUCLEOTIDE SEQUENCE [LARGE SCALE GENOMIC DNA]</scope>
    <source>
        <strain evidence="4">cv. BTx623</strain>
    </source>
</reference>
<evidence type="ECO:0000313" key="4">
    <source>
        <dbReference type="Proteomes" id="UP000000768"/>
    </source>
</evidence>
<proteinExistence type="predicted"/>
<dbReference type="Gene3D" id="1.10.8.430">
    <property type="entry name" value="Helical domain of apoptotic protease-activating factors"/>
    <property type="match status" value="1"/>
</dbReference>